<dbReference type="AlphaFoldDB" id="A0A8E0I3R7"/>
<proteinExistence type="predicted"/>
<accession>A0A8E0I3R7</accession>
<protein>
    <submittedName>
        <fullName evidence="1">Uncharacterized protein</fullName>
    </submittedName>
</protein>
<organism evidence="1 2">
    <name type="scientific">Lacticaseibacillus paracasei subsp. paracasei Lpp122</name>
    <dbReference type="NCBI Taxonomy" id="1256218"/>
    <lineage>
        <taxon>Bacteria</taxon>
        <taxon>Bacillati</taxon>
        <taxon>Bacillota</taxon>
        <taxon>Bacilli</taxon>
        <taxon>Lactobacillales</taxon>
        <taxon>Lactobacillaceae</taxon>
        <taxon>Lacticaseibacillus</taxon>
    </lineage>
</organism>
<gene>
    <name evidence="1" type="ORF">Lpp122_2550</name>
</gene>
<comment type="caution">
    <text evidence="1">The sequence shown here is derived from an EMBL/GenBank/DDBJ whole genome shotgun (WGS) entry which is preliminary data.</text>
</comment>
<evidence type="ECO:0000313" key="2">
    <source>
        <dbReference type="Proteomes" id="UP000014281"/>
    </source>
</evidence>
<evidence type="ECO:0000313" key="1">
    <source>
        <dbReference type="EMBL" id="EPC15820.1"/>
    </source>
</evidence>
<name>A0A8E0I3R7_LACPA</name>
<dbReference type="EMBL" id="ANKW01000087">
    <property type="protein sequence ID" value="EPC15820.1"/>
    <property type="molecule type" value="Genomic_DNA"/>
</dbReference>
<sequence length="54" mass="5857">MIGRVKVTLLAQLKIKRKTLIINGTVEVIPLTFDLDIGLIHTPTFGSAPMALTP</sequence>
<dbReference type="Proteomes" id="UP000014281">
    <property type="component" value="Unassembled WGS sequence"/>
</dbReference>
<reference evidence="1 2" key="1">
    <citation type="journal article" date="2013" name="PLoS ONE">
        <title>Lactobacillus paracasei comparative genomics: towards species pan-genome definition and exploitation of diversity.</title>
        <authorList>
            <person name="Smokvina T."/>
            <person name="Wels M."/>
            <person name="Polka J."/>
            <person name="Chervaux C."/>
            <person name="Brisse S."/>
            <person name="Boekhorst J."/>
            <person name="van Hylckama Vlieg J.E."/>
            <person name="Siezen R.J."/>
        </authorList>
    </citation>
    <scope>NUCLEOTIDE SEQUENCE [LARGE SCALE GENOMIC DNA]</scope>
    <source>
        <strain evidence="1 2">Lpp122</strain>
    </source>
</reference>